<dbReference type="EMBL" id="JACIJO010000003">
    <property type="protein sequence ID" value="MBB6328399.1"/>
    <property type="molecule type" value="Genomic_DNA"/>
</dbReference>
<organism evidence="1 2">
    <name type="scientific">Algoriphagus iocasae</name>
    <dbReference type="NCBI Taxonomy" id="1836499"/>
    <lineage>
        <taxon>Bacteria</taxon>
        <taxon>Pseudomonadati</taxon>
        <taxon>Bacteroidota</taxon>
        <taxon>Cytophagia</taxon>
        <taxon>Cytophagales</taxon>
        <taxon>Cyclobacteriaceae</taxon>
        <taxon>Algoriphagus</taxon>
    </lineage>
</organism>
<accession>A0A841MRU6</accession>
<dbReference type="Proteomes" id="UP000588604">
    <property type="component" value="Unassembled WGS sequence"/>
</dbReference>
<proteinExistence type="predicted"/>
<evidence type="ECO:0000313" key="2">
    <source>
        <dbReference type="Proteomes" id="UP000588604"/>
    </source>
</evidence>
<comment type="caution">
    <text evidence="1">The sequence shown here is derived from an EMBL/GenBank/DDBJ whole genome shotgun (WGS) entry which is preliminary data.</text>
</comment>
<dbReference type="RefSeq" id="WP_184497361.1">
    <property type="nucleotide sequence ID" value="NZ_JACIJO010000003.1"/>
</dbReference>
<name>A0A841MRU6_9BACT</name>
<evidence type="ECO:0000313" key="1">
    <source>
        <dbReference type="EMBL" id="MBB6328399.1"/>
    </source>
</evidence>
<sequence>MEIEYGQQIDVSQIKGLNISLFLLAGNHEKRIFTSYEKLAKENKINSTIALCYKESFKTEKYDQILTQVISNVQEIYDLLDTKFSEISNAEAINIVVDYSCMTKSWYYSIILYLSKKNLRFKSVKVYFVYTPSKFAEPLDPKPNTEIAPLPGKYIVPTDKPKALIVCLGYEQSKAEGIIEHLDPKECYLFYSKPALDPKFVERLEANNSDILQNRNVIKFPLDDLLHLERELTSLYYLLRKEYSIVIAPLGPKPFAFISMIMSVKYHDIDIWRVGSGSDINEYMREPLDINTFIISEVMFCEK</sequence>
<dbReference type="AlphaFoldDB" id="A0A841MRU6"/>
<protein>
    <submittedName>
        <fullName evidence="1">Uncharacterized protein</fullName>
    </submittedName>
</protein>
<gene>
    <name evidence="1" type="ORF">FHS59_004042</name>
</gene>
<keyword evidence="2" id="KW-1185">Reference proteome</keyword>
<reference evidence="1 2" key="1">
    <citation type="submission" date="2020-08" db="EMBL/GenBank/DDBJ databases">
        <title>Genomic Encyclopedia of Type Strains, Phase IV (KMG-IV): sequencing the most valuable type-strain genomes for metagenomic binning, comparative biology and taxonomic classification.</title>
        <authorList>
            <person name="Goeker M."/>
        </authorList>
    </citation>
    <scope>NUCLEOTIDE SEQUENCE [LARGE SCALE GENOMIC DNA]</scope>
    <source>
        <strain evidence="1 2">DSM 102044</strain>
    </source>
</reference>